<dbReference type="InterPro" id="IPR031380">
    <property type="entry name" value="SIX6OS1"/>
</dbReference>
<dbReference type="EMBL" id="JH001839">
    <property type="protein sequence ID" value="EGW03462.1"/>
    <property type="molecule type" value="Genomic_DNA"/>
</dbReference>
<protein>
    <submittedName>
        <fullName evidence="2">Protein SIX6OS1</fullName>
    </submittedName>
</protein>
<name>G3IBN2_CRIGR</name>
<dbReference type="GO" id="GO:0048477">
    <property type="term" value="P:oogenesis"/>
    <property type="evidence" value="ECO:0007669"/>
    <property type="project" value="TreeGrafter"/>
</dbReference>
<dbReference type="GO" id="GO:0007283">
    <property type="term" value="P:spermatogenesis"/>
    <property type="evidence" value="ECO:0007669"/>
    <property type="project" value="TreeGrafter"/>
</dbReference>
<reference evidence="3" key="1">
    <citation type="journal article" date="2011" name="Nat. Biotechnol.">
        <title>The genomic sequence of the Chinese hamster ovary (CHO)-K1 cell line.</title>
        <authorList>
            <person name="Xu X."/>
            <person name="Nagarajan H."/>
            <person name="Lewis N.E."/>
            <person name="Pan S."/>
            <person name="Cai Z."/>
            <person name="Liu X."/>
            <person name="Chen W."/>
            <person name="Xie M."/>
            <person name="Wang W."/>
            <person name="Hammond S."/>
            <person name="Andersen M.R."/>
            <person name="Neff N."/>
            <person name="Passarelli B."/>
            <person name="Koh W."/>
            <person name="Fan H.C."/>
            <person name="Wang J."/>
            <person name="Gui Y."/>
            <person name="Lee K.H."/>
            <person name="Betenbaugh M.J."/>
            <person name="Quake S.R."/>
            <person name="Famili I."/>
            <person name="Palsson B.O."/>
            <person name="Wang J."/>
        </authorList>
    </citation>
    <scope>NUCLEOTIDE SEQUENCE [LARGE SCALE GENOMIC DNA]</scope>
    <source>
        <strain evidence="3">CHO K1 cell line</strain>
    </source>
</reference>
<dbReference type="Pfam" id="PF15676">
    <property type="entry name" value="S6OS1"/>
    <property type="match status" value="1"/>
</dbReference>
<organism evidence="2 3">
    <name type="scientific">Cricetulus griseus</name>
    <name type="common">Chinese hamster</name>
    <name type="synonym">Cricetulus barabensis griseus</name>
    <dbReference type="NCBI Taxonomy" id="10029"/>
    <lineage>
        <taxon>Eukaryota</taxon>
        <taxon>Metazoa</taxon>
        <taxon>Chordata</taxon>
        <taxon>Craniata</taxon>
        <taxon>Vertebrata</taxon>
        <taxon>Euteleostomi</taxon>
        <taxon>Mammalia</taxon>
        <taxon>Eutheria</taxon>
        <taxon>Euarchontoglires</taxon>
        <taxon>Glires</taxon>
        <taxon>Rodentia</taxon>
        <taxon>Myomorpha</taxon>
        <taxon>Muroidea</taxon>
        <taxon>Cricetidae</taxon>
        <taxon>Cricetinae</taxon>
        <taxon>Cricetulus</taxon>
    </lineage>
</organism>
<accession>G3IBN2</accession>
<sequence>MVRGASRKSSTKGLRRIRRAASWGPQEERERTFGVRRDPLGGLVRGGAAVGRLAMYIEHFGKSVENNRAEEEEEERTENFPHIPETPVFLRSLEAVKTPQSVEKLQFPKSPFFEM</sequence>
<dbReference type="Proteomes" id="UP000001075">
    <property type="component" value="Unassembled WGS sequence"/>
</dbReference>
<dbReference type="GO" id="GO:0000801">
    <property type="term" value="C:central element"/>
    <property type="evidence" value="ECO:0007669"/>
    <property type="project" value="TreeGrafter"/>
</dbReference>
<proteinExistence type="predicted"/>
<dbReference type="PANTHER" id="PTHR35449:SF1">
    <property type="entry name" value="PROTEIN SIX6OS1"/>
    <property type="match status" value="1"/>
</dbReference>
<dbReference type="STRING" id="10029.G3IBN2"/>
<dbReference type="PANTHER" id="PTHR35449">
    <property type="entry name" value="PROTEIN SIX6OS1"/>
    <property type="match status" value="1"/>
</dbReference>
<evidence type="ECO:0000313" key="3">
    <source>
        <dbReference type="Proteomes" id="UP000001075"/>
    </source>
</evidence>
<dbReference type="GO" id="GO:0010705">
    <property type="term" value="P:meiotic DNA double-strand break processing involved in reciprocal meiotic recombination"/>
    <property type="evidence" value="ECO:0007669"/>
    <property type="project" value="TreeGrafter"/>
</dbReference>
<dbReference type="GO" id="GO:0007129">
    <property type="term" value="P:homologous chromosome pairing at meiosis"/>
    <property type="evidence" value="ECO:0007669"/>
    <property type="project" value="TreeGrafter"/>
</dbReference>
<evidence type="ECO:0000313" key="2">
    <source>
        <dbReference type="EMBL" id="EGW03462.1"/>
    </source>
</evidence>
<dbReference type="PaxDb" id="10029-XP_007629875.1"/>
<gene>
    <name evidence="2" type="ORF">I79_021063</name>
</gene>
<dbReference type="InParanoid" id="G3IBN2"/>
<feature type="compositionally biased region" description="Basic residues" evidence="1">
    <location>
        <begin position="1"/>
        <end position="19"/>
    </location>
</feature>
<dbReference type="AlphaFoldDB" id="G3IBN2"/>
<evidence type="ECO:0000256" key="1">
    <source>
        <dbReference type="SAM" id="MobiDB-lite"/>
    </source>
</evidence>
<feature type="region of interest" description="Disordered" evidence="1">
    <location>
        <begin position="1"/>
        <end position="31"/>
    </location>
</feature>
<dbReference type="eggNOG" id="ENOG502QQ3A">
    <property type="taxonomic scope" value="Eukaryota"/>
</dbReference>